<dbReference type="EC" id="2.7.11.1" evidence="3"/>
<evidence type="ECO:0000256" key="6">
    <source>
        <dbReference type="ARBA" id="ARBA00022679"/>
    </source>
</evidence>
<feature type="domain" description="KA1" evidence="18">
    <location>
        <begin position="547"/>
        <end position="604"/>
    </location>
</feature>
<keyword evidence="9 15" id="KW-0067">ATP-binding</keyword>
<dbReference type="CDD" id="cd12198">
    <property type="entry name" value="MELK_C"/>
    <property type="match status" value="1"/>
</dbReference>
<dbReference type="Gene3D" id="1.10.510.10">
    <property type="entry name" value="Transferase(Phosphotransferase) domain 1"/>
    <property type="match status" value="1"/>
</dbReference>
<feature type="compositionally biased region" description="Polar residues" evidence="16">
    <location>
        <begin position="440"/>
        <end position="450"/>
    </location>
</feature>
<dbReference type="GO" id="GO:0005524">
    <property type="term" value="F:ATP binding"/>
    <property type="evidence" value="ECO:0007669"/>
    <property type="project" value="UniProtKB-UniRule"/>
</dbReference>
<organism evidence="19 20">
    <name type="scientific">Bemisia tabaci</name>
    <name type="common">Sweetpotato whitefly</name>
    <name type="synonym">Aleurodes tabaci</name>
    <dbReference type="NCBI Taxonomy" id="7038"/>
    <lineage>
        <taxon>Eukaryota</taxon>
        <taxon>Metazoa</taxon>
        <taxon>Ecdysozoa</taxon>
        <taxon>Arthropoda</taxon>
        <taxon>Hexapoda</taxon>
        <taxon>Insecta</taxon>
        <taxon>Pterygota</taxon>
        <taxon>Neoptera</taxon>
        <taxon>Paraneoptera</taxon>
        <taxon>Hemiptera</taxon>
        <taxon>Sternorrhyncha</taxon>
        <taxon>Aleyrodoidea</taxon>
        <taxon>Aleyrodidae</taxon>
        <taxon>Aleyrodinae</taxon>
        <taxon>Bemisia</taxon>
    </lineage>
</organism>
<dbReference type="GO" id="GO:0008289">
    <property type="term" value="F:lipid binding"/>
    <property type="evidence" value="ECO:0007669"/>
    <property type="project" value="UniProtKB-KW"/>
</dbReference>
<keyword evidence="12" id="KW-0131">Cell cycle</keyword>
<dbReference type="GO" id="GO:0005886">
    <property type="term" value="C:plasma membrane"/>
    <property type="evidence" value="ECO:0007669"/>
    <property type="project" value="UniProtKB-SubCell"/>
</dbReference>
<evidence type="ECO:0000256" key="1">
    <source>
        <dbReference type="ARBA" id="ARBA00004202"/>
    </source>
</evidence>
<accession>A0A9P0F2D2</accession>
<feature type="domain" description="Protein kinase" evidence="17">
    <location>
        <begin position="23"/>
        <end position="275"/>
    </location>
</feature>
<dbReference type="PANTHER" id="PTHR24346">
    <property type="entry name" value="MAP/MICROTUBULE AFFINITY-REGULATING KINASE"/>
    <property type="match status" value="1"/>
</dbReference>
<keyword evidence="5" id="KW-0723">Serine/threonine-protein kinase</keyword>
<gene>
    <name evidence="19" type="ORF">BEMITA_LOCUS5132</name>
</gene>
<evidence type="ECO:0000256" key="2">
    <source>
        <dbReference type="ARBA" id="ARBA00006234"/>
    </source>
</evidence>
<dbReference type="SMART" id="SM00220">
    <property type="entry name" value="S_TKc"/>
    <property type="match status" value="1"/>
</dbReference>
<sequence>MGCDTAGKTEMKVSGFLALKNLYILEKTIGTGGFGKVKLATHILTGEKVAIKIMEKACLGDDLPRIEQEIKALKQFSHHHICQLYQVIETETHYFMVIEYCSGGELFDHIVEKNRLSEMESRSFFRQILSAVAYLHSLGYAHRDLKPENVLLDHDQTLKLIDFGLCAKPIGGLDVQLLTSCGSPTYAAPELIQGKKYLGPEVDVWSMGVLLYAILCGFLPFDSDRIEVLYRKILRGRYEEPAWLSQGSKRLIKRMLTLDPLRRVTVKELLNHEWVQLGYNEPVSFEPLYDFHMKDDACVSLLAEHHNLSSNDMWAKLSRWDYDYDTATYLILVSRKRQSLPLKLNPVWRVPTRTPYSISSRQNVMANSPSSFMNSPIPPEMKPLKTSTQISLGITNDKTPSAEDSTRKRTLRKRARSPLKESSRTPVAATPVKRKMYAASSDSNENSTRCPNSPAPSATPSTPSSAYKLLTNIEKKFNQVRQVLTPRKKGTTKLEPAVLAGKALLNVSTASSSNPTEVLEQLKQALANKGIESKAKGFMLRGKADVWQGKSCKLSFELEVCLIPSIAGSSNLTSTIVGIRRKRLKGDSWCYKQICEEVLGLAGSSKETAPSTSKA</sequence>
<dbReference type="InterPro" id="IPR011009">
    <property type="entry name" value="Kinase-like_dom_sf"/>
</dbReference>
<keyword evidence="7 15" id="KW-0547">Nucleotide-binding</keyword>
<feature type="compositionally biased region" description="Basic residues" evidence="16">
    <location>
        <begin position="408"/>
        <end position="417"/>
    </location>
</feature>
<keyword evidence="8" id="KW-0418">Kinase</keyword>
<dbReference type="InterPro" id="IPR008271">
    <property type="entry name" value="Ser/Thr_kinase_AS"/>
</dbReference>
<evidence type="ECO:0000256" key="3">
    <source>
        <dbReference type="ARBA" id="ARBA00012513"/>
    </source>
</evidence>
<evidence type="ECO:0000256" key="15">
    <source>
        <dbReference type="PROSITE-ProRule" id="PRU10141"/>
    </source>
</evidence>
<protein>
    <recommendedName>
        <fullName evidence="3">non-specific serine/threonine protein kinase</fullName>
        <ecNumber evidence="3">2.7.11.1</ecNumber>
    </recommendedName>
</protein>
<evidence type="ECO:0000256" key="4">
    <source>
        <dbReference type="ARBA" id="ARBA00022475"/>
    </source>
</evidence>
<dbReference type="EMBL" id="OU963864">
    <property type="protein sequence ID" value="CAH0385959.1"/>
    <property type="molecule type" value="Genomic_DNA"/>
</dbReference>
<dbReference type="InterPro" id="IPR028375">
    <property type="entry name" value="KA1/Ssp2_C"/>
</dbReference>
<keyword evidence="6" id="KW-0808">Transferase</keyword>
<feature type="compositionally biased region" description="Low complexity" evidence="16">
    <location>
        <begin position="451"/>
        <end position="464"/>
    </location>
</feature>
<evidence type="ECO:0000256" key="8">
    <source>
        <dbReference type="ARBA" id="ARBA00022777"/>
    </source>
</evidence>
<dbReference type="GO" id="GO:0035556">
    <property type="term" value="P:intracellular signal transduction"/>
    <property type="evidence" value="ECO:0007669"/>
    <property type="project" value="TreeGrafter"/>
</dbReference>
<dbReference type="Pfam" id="PF02149">
    <property type="entry name" value="KA1"/>
    <property type="match status" value="1"/>
</dbReference>
<comment type="similarity">
    <text evidence="2">Belongs to the protein kinase superfamily. CAMK Ser/Thr protein kinase family. SNF1 subfamily.</text>
</comment>
<evidence type="ECO:0000313" key="20">
    <source>
        <dbReference type="Proteomes" id="UP001152759"/>
    </source>
</evidence>
<dbReference type="Pfam" id="PF21594">
    <property type="entry name" value="UBA_MELK"/>
    <property type="match status" value="1"/>
</dbReference>
<dbReference type="InterPro" id="IPR000719">
    <property type="entry name" value="Prot_kinase_dom"/>
</dbReference>
<keyword evidence="4" id="KW-1003">Cell membrane</keyword>
<dbReference type="AlphaFoldDB" id="A0A9P0F2D2"/>
<dbReference type="InterPro" id="IPR017441">
    <property type="entry name" value="Protein_kinase_ATP_BS"/>
</dbReference>
<dbReference type="GO" id="GO:0004674">
    <property type="term" value="F:protein serine/threonine kinase activity"/>
    <property type="evidence" value="ECO:0007669"/>
    <property type="project" value="UniProtKB-KW"/>
</dbReference>
<feature type="binding site" evidence="15">
    <location>
        <position position="52"/>
    </location>
    <ligand>
        <name>ATP</name>
        <dbReference type="ChEBI" id="CHEBI:30616"/>
    </ligand>
</feature>
<evidence type="ECO:0000256" key="5">
    <source>
        <dbReference type="ARBA" id="ARBA00022527"/>
    </source>
</evidence>
<dbReference type="FunFam" id="1.10.510.10:FF:000271">
    <property type="entry name" value="Non-specific serine/threonine protein kinase"/>
    <property type="match status" value="1"/>
</dbReference>
<feature type="region of interest" description="Disordered" evidence="16">
    <location>
        <begin position="392"/>
        <end position="464"/>
    </location>
</feature>
<comment type="subcellular location">
    <subcellularLocation>
        <location evidence="1">Cell membrane</location>
        <topology evidence="1">Peripheral membrane protein</topology>
    </subcellularLocation>
</comment>
<keyword evidence="11" id="KW-0472">Membrane</keyword>
<proteinExistence type="inferred from homology"/>
<dbReference type="PROSITE" id="PS00107">
    <property type="entry name" value="PROTEIN_KINASE_ATP"/>
    <property type="match status" value="1"/>
</dbReference>
<evidence type="ECO:0000256" key="9">
    <source>
        <dbReference type="ARBA" id="ARBA00022840"/>
    </source>
</evidence>
<evidence type="ECO:0000256" key="13">
    <source>
        <dbReference type="ARBA" id="ARBA00047899"/>
    </source>
</evidence>
<dbReference type="CDD" id="cd14341">
    <property type="entry name" value="UBA_MELK"/>
    <property type="match status" value="1"/>
</dbReference>
<dbReference type="PROSITE" id="PS00108">
    <property type="entry name" value="PROTEIN_KINASE_ST"/>
    <property type="match status" value="1"/>
</dbReference>
<keyword evidence="20" id="KW-1185">Reference proteome</keyword>
<dbReference type="InterPro" id="IPR048637">
    <property type="entry name" value="MELK_UBA"/>
</dbReference>
<dbReference type="PANTHER" id="PTHR24346:SF30">
    <property type="entry name" value="MATERNAL EMBRYONIC LEUCINE ZIPPER KINASE"/>
    <property type="match status" value="1"/>
</dbReference>
<evidence type="ECO:0000256" key="11">
    <source>
        <dbReference type="ARBA" id="ARBA00023136"/>
    </source>
</evidence>
<evidence type="ECO:0000259" key="18">
    <source>
        <dbReference type="PROSITE" id="PS50032"/>
    </source>
</evidence>
<comment type="catalytic activity">
    <reaction evidence="13">
        <text>L-threonyl-[protein] + ATP = O-phospho-L-threonyl-[protein] + ADP + H(+)</text>
        <dbReference type="Rhea" id="RHEA:46608"/>
        <dbReference type="Rhea" id="RHEA-COMP:11060"/>
        <dbReference type="Rhea" id="RHEA-COMP:11605"/>
        <dbReference type="ChEBI" id="CHEBI:15378"/>
        <dbReference type="ChEBI" id="CHEBI:30013"/>
        <dbReference type="ChEBI" id="CHEBI:30616"/>
        <dbReference type="ChEBI" id="CHEBI:61977"/>
        <dbReference type="ChEBI" id="CHEBI:456216"/>
        <dbReference type="EC" id="2.7.11.1"/>
    </reaction>
</comment>
<dbReference type="Pfam" id="PF00069">
    <property type="entry name" value="Pkinase"/>
    <property type="match status" value="1"/>
</dbReference>
<dbReference type="Gene3D" id="3.30.310.80">
    <property type="entry name" value="Kinase associated domain 1, KA1"/>
    <property type="match status" value="1"/>
</dbReference>
<evidence type="ECO:0000256" key="12">
    <source>
        <dbReference type="ARBA" id="ARBA00023306"/>
    </source>
</evidence>
<evidence type="ECO:0000313" key="19">
    <source>
        <dbReference type="EMBL" id="CAH0385959.1"/>
    </source>
</evidence>
<dbReference type="InterPro" id="IPR001772">
    <property type="entry name" value="KA1_dom"/>
</dbReference>
<evidence type="ECO:0000256" key="7">
    <source>
        <dbReference type="ARBA" id="ARBA00022741"/>
    </source>
</evidence>
<evidence type="ECO:0000256" key="14">
    <source>
        <dbReference type="ARBA" id="ARBA00048679"/>
    </source>
</evidence>
<name>A0A9P0F2D2_BEMTA</name>
<dbReference type="SUPFAM" id="SSF56112">
    <property type="entry name" value="Protein kinase-like (PK-like)"/>
    <property type="match status" value="1"/>
</dbReference>
<reference evidence="19" key="1">
    <citation type="submission" date="2021-12" db="EMBL/GenBank/DDBJ databases">
        <authorList>
            <person name="King R."/>
        </authorList>
    </citation>
    <scope>NUCLEOTIDE SEQUENCE</scope>
</reference>
<dbReference type="Proteomes" id="UP001152759">
    <property type="component" value="Chromosome 3"/>
</dbReference>
<evidence type="ECO:0000256" key="16">
    <source>
        <dbReference type="SAM" id="MobiDB-lite"/>
    </source>
</evidence>
<comment type="catalytic activity">
    <reaction evidence="14">
        <text>L-seryl-[protein] + ATP = O-phospho-L-seryl-[protein] + ADP + H(+)</text>
        <dbReference type="Rhea" id="RHEA:17989"/>
        <dbReference type="Rhea" id="RHEA-COMP:9863"/>
        <dbReference type="Rhea" id="RHEA-COMP:11604"/>
        <dbReference type="ChEBI" id="CHEBI:15378"/>
        <dbReference type="ChEBI" id="CHEBI:29999"/>
        <dbReference type="ChEBI" id="CHEBI:30616"/>
        <dbReference type="ChEBI" id="CHEBI:83421"/>
        <dbReference type="ChEBI" id="CHEBI:456216"/>
        <dbReference type="EC" id="2.7.11.1"/>
    </reaction>
</comment>
<keyword evidence="10" id="KW-0446">Lipid-binding</keyword>
<dbReference type="SUPFAM" id="SSF103243">
    <property type="entry name" value="KA1-like"/>
    <property type="match status" value="1"/>
</dbReference>
<evidence type="ECO:0000259" key="17">
    <source>
        <dbReference type="PROSITE" id="PS50011"/>
    </source>
</evidence>
<dbReference type="GO" id="GO:0005737">
    <property type="term" value="C:cytoplasm"/>
    <property type="evidence" value="ECO:0007669"/>
    <property type="project" value="TreeGrafter"/>
</dbReference>
<dbReference type="FunFam" id="3.30.200.20:FF:000003">
    <property type="entry name" value="Non-specific serine/threonine protein kinase"/>
    <property type="match status" value="1"/>
</dbReference>
<evidence type="ECO:0000256" key="10">
    <source>
        <dbReference type="ARBA" id="ARBA00023121"/>
    </source>
</evidence>
<dbReference type="PROSITE" id="PS50032">
    <property type="entry name" value="KA1"/>
    <property type="match status" value="1"/>
</dbReference>
<dbReference type="PROSITE" id="PS50011">
    <property type="entry name" value="PROTEIN_KINASE_DOM"/>
    <property type="match status" value="1"/>
</dbReference>